<accession>A0A9N9LFW5</accession>
<sequence>MQEDEQAGSENASKYQIGDEVLLNLGKPRGSFKVEIVGVRKHEESRLYQYQVKQGEEPYNNGEWVEQKRLKWPH</sequence>
<evidence type="ECO:0000313" key="1">
    <source>
        <dbReference type="EMBL" id="CAG8971604.1"/>
    </source>
</evidence>
<proteinExistence type="predicted"/>
<gene>
    <name evidence="1" type="ORF">HYALB_00007997</name>
</gene>
<evidence type="ECO:0000313" key="2">
    <source>
        <dbReference type="Proteomes" id="UP000701801"/>
    </source>
</evidence>
<name>A0A9N9LFW5_9HELO</name>
<dbReference type="Proteomes" id="UP000701801">
    <property type="component" value="Unassembled WGS sequence"/>
</dbReference>
<reference evidence="1" key="1">
    <citation type="submission" date="2021-07" db="EMBL/GenBank/DDBJ databases">
        <authorList>
            <person name="Durling M."/>
        </authorList>
    </citation>
    <scope>NUCLEOTIDE SEQUENCE</scope>
</reference>
<dbReference type="EMBL" id="CAJVRM010000025">
    <property type="protein sequence ID" value="CAG8971604.1"/>
    <property type="molecule type" value="Genomic_DNA"/>
</dbReference>
<dbReference type="AlphaFoldDB" id="A0A9N9LFW5"/>
<protein>
    <submittedName>
        <fullName evidence="1">Uncharacterized protein</fullName>
    </submittedName>
</protein>
<organism evidence="1 2">
    <name type="scientific">Hymenoscyphus albidus</name>
    <dbReference type="NCBI Taxonomy" id="595503"/>
    <lineage>
        <taxon>Eukaryota</taxon>
        <taxon>Fungi</taxon>
        <taxon>Dikarya</taxon>
        <taxon>Ascomycota</taxon>
        <taxon>Pezizomycotina</taxon>
        <taxon>Leotiomycetes</taxon>
        <taxon>Helotiales</taxon>
        <taxon>Helotiaceae</taxon>
        <taxon>Hymenoscyphus</taxon>
    </lineage>
</organism>
<keyword evidence="2" id="KW-1185">Reference proteome</keyword>
<comment type="caution">
    <text evidence="1">The sequence shown here is derived from an EMBL/GenBank/DDBJ whole genome shotgun (WGS) entry which is preliminary data.</text>
</comment>